<feature type="transmembrane region" description="Helical" evidence="6">
    <location>
        <begin position="76"/>
        <end position="95"/>
    </location>
</feature>
<keyword evidence="4 6" id="KW-1133">Transmembrane helix</keyword>
<keyword evidence="3 6" id="KW-0812">Transmembrane</keyword>
<dbReference type="GO" id="GO:0016627">
    <property type="term" value="F:oxidoreductase activity, acting on the CH-CH group of donors"/>
    <property type="evidence" value="ECO:0007669"/>
    <property type="project" value="InterPro"/>
</dbReference>
<dbReference type="PROSITE" id="PS50244">
    <property type="entry name" value="S5A_REDUCTASE"/>
    <property type="match status" value="1"/>
</dbReference>
<dbReference type="EMBL" id="BDIP01001151">
    <property type="protein sequence ID" value="GIQ83716.1"/>
    <property type="molecule type" value="Genomic_DNA"/>
</dbReference>
<dbReference type="OrthoDB" id="5788137at2759"/>
<name>A0A9K3CV17_9EUKA</name>
<evidence type="ECO:0000256" key="5">
    <source>
        <dbReference type="ARBA" id="ARBA00023136"/>
    </source>
</evidence>
<feature type="transmembrane region" description="Helical" evidence="6">
    <location>
        <begin position="12"/>
        <end position="31"/>
    </location>
</feature>
<sequence length="232" mass="25919">MISEPDVNLISIVWMCVAVVVLLLLLSGISAPYGRYTPSSWSLNLPNRTGWVLMELPSLLIMAVAAGGWVRGVYPLMLAGVWILHYTYRALVFPFRLRTSGKRMPLILALGSILFNAVNATLNGYYLAFYQPDTTLVSIRVLLGLGVVATGTYTHIVSDSYLMSLRQPGDTGYSIPTHPMFKYVSCPNYAGEMLVWVGYSILALSLPALSFLVWTMANLVPRARQHHRWYRE</sequence>
<organism evidence="8 9">
    <name type="scientific">Kipferlia bialata</name>
    <dbReference type="NCBI Taxonomy" id="797122"/>
    <lineage>
        <taxon>Eukaryota</taxon>
        <taxon>Metamonada</taxon>
        <taxon>Carpediemonas-like organisms</taxon>
        <taxon>Kipferlia</taxon>
    </lineage>
</organism>
<comment type="similarity">
    <text evidence="2">Belongs to the steroid 5-alpha reductase family.</text>
</comment>
<dbReference type="GO" id="GO:0006629">
    <property type="term" value="P:lipid metabolic process"/>
    <property type="evidence" value="ECO:0007669"/>
    <property type="project" value="InterPro"/>
</dbReference>
<evidence type="ECO:0000313" key="8">
    <source>
        <dbReference type="EMBL" id="GIQ83716.1"/>
    </source>
</evidence>
<keyword evidence="9" id="KW-1185">Reference proteome</keyword>
<accession>A0A9K3CV17</accession>
<gene>
    <name evidence="8" type="ORF">KIPB_005074</name>
</gene>
<comment type="caution">
    <text evidence="8">The sequence shown here is derived from an EMBL/GenBank/DDBJ whole genome shotgun (WGS) entry which is preliminary data.</text>
</comment>
<dbReference type="InterPro" id="IPR039357">
    <property type="entry name" value="SRD5A/TECR"/>
</dbReference>
<feature type="domain" description="3-oxo-5-alpha-steroid 4-dehydrogenase C-terminal" evidence="7">
    <location>
        <begin position="103"/>
        <end position="231"/>
    </location>
</feature>
<dbReference type="Pfam" id="PF02544">
    <property type="entry name" value="Steroid_dh"/>
    <property type="match status" value="1"/>
</dbReference>
<dbReference type="GO" id="GO:0016020">
    <property type="term" value="C:membrane"/>
    <property type="evidence" value="ECO:0007669"/>
    <property type="project" value="UniProtKB-SubCell"/>
</dbReference>
<feature type="transmembrane region" description="Helical" evidence="6">
    <location>
        <begin position="51"/>
        <end position="70"/>
    </location>
</feature>
<evidence type="ECO:0000259" key="7">
    <source>
        <dbReference type="Pfam" id="PF02544"/>
    </source>
</evidence>
<feature type="non-terminal residue" evidence="8">
    <location>
        <position position="232"/>
    </location>
</feature>
<dbReference type="Proteomes" id="UP000265618">
    <property type="component" value="Unassembled WGS sequence"/>
</dbReference>
<dbReference type="InterPro" id="IPR001104">
    <property type="entry name" value="3-oxo-5_a-steroid_4-DH_C"/>
</dbReference>
<evidence type="ECO:0000256" key="3">
    <source>
        <dbReference type="ARBA" id="ARBA00022692"/>
    </source>
</evidence>
<dbReference type="AlphaFoldDB" id="A0A9K3CV17"/>
<evidence type="ECO:0000256" key="2">
    <source>
        <dbReference type="ARBA" id="ARBA00007742"/>
    </source>
</evidence>
<dbReference type="PANTHER" id="PTHR10556">
    <property type="entry name" value="3-OXO-5-ALPHA-STEROID 4-DEHYDROGENASE"/>
    <property type="match status" value="1"/>
</dbReference>
<evidence type="ECO:0000313" key="9">
    <source>
        <dbReference type="Proteomes" id="UP000265618"/>
    </source>
</evidence>
<dbReference type="PANTHER" id="PTHR10556:SF35">
    <property type="entry name" value="3-OXO-5-ALPHA-STEROID 4-DEHYDROGENASE FAMILY PROTEIN"/>
    <property type="match status" value="1"/>
</dbReference>
<evidence type="ECO:0000256" key="6">
    <source>
        <dbReference type="SAM" id="Phobius"/>
    </source>
</evidence>
<evidence type="ECO:0000256" key="1">
    <source>
        <dbReference type="ARBA" id="ARBA00004141"/>
    </source>
</evidence>
<keyword evidence="5 6" id="KW-0472">Membrane</keyword>
<evidence type="ECO:0000256" key="4">
    <source>
        <dbReference type="ARBA" id="ARBA00022989"/>
    </source>
</evidence>
<feature type="transmembrane region" description="Helical" evidence="6">
    <location>
        <begin position="197"/>
        <end position="220"/>
    </location>
</feature>
<protein>
    <recommendedName>
        <fullName evidence="7">3-oxo-5-alpha-steroid 4-dehydrogenase C-terminal domain-containing protein</fullName>
    </recommendedName>
</protein>
<comment type="subcellular location">
    <subcellularLocation>
        <location evidence="1">Membrane</location>
        <topology evidence="1">Multi-pass membrane protein</topology>
    </subcellularLocation>
</comment>
<reference evidence="8 9" key="1">
    <citation type="journal article" date="2018" name="PLoS ONE">
        <title>The draft genome of Kipferlia bialata reveals reductive genome evolution in fornicate parasites.</title>
        <authorList>
            <person name="Tanifuji G."/>
            <person name="Takabayashi S."/>
            <person name="Kume K."/>
            <person name="Takagi M."/>
            <person name="Nakayama T."/>
            <person name="Kamikawa R."/>
            <person name="Inagaki Y."/>
            <person name="Hashimoto T."/>
        </authorList>
    </citation>
    <scope>NUCLEOTIDE SEQUENCE [LARGE SCALE GENOMIC DNA]</scope>
    <source>
        <strain evidence="8">NY0173</strain>
    </source>
</reference>
<proteinExistence type="inferred from homology"/>
<feature type="transmembrane region" description="Helical" evidence="6">
    <location>
        <begin position="107"/>
        <end position="128"/>
    </location>
</feature>